<sequence>MENPSLHAIAKKLAKFTVLAILLISIAFIYVGEAEIQCQGKCEDLPDCDVFCRRSGFQTGKCYPPLYQYCCCST</sequence>
<organism evidence="2 3">
    <name type="scientific">Olea europaea subsp. europaea</name>
    <dbReference type="NCBI Taxonomy" id="158383"/>
    <lineage>
        <taxon>Eukaryota</taxon>
        <taxon>Viridiplantae</taxon>
        <taxon>Streptophyta</taxon>
        <taxon>Embryophyta</taxon>
        <taxon>Tracheophyta</taxon>
        <taxon>Spermatophyta</taxon>
        <taxon>Magnoliopsida</taxon>
        <taxon>eudicotyledons</taxon>
        <taxon>Gunneridae</taxon>
        <taxon>Pentapetalae</taxon>
        <taxon>asterids</taxon>
        <taxon>lamiids</taxon>
        <taxon>Lamiales</taxon>
        <taxon>Oleaceae</taxon>
        <taxon>Oleeae</taxon>
        <taxon>Olea</taxon>
    </lineage>
</organism>
<comment type="caution">
    <text evidence="2">The sequence shown here is derived from an EMBL/GenBank/DDBJ whole genome shotgun (WGS) entry which is preliminary data.</text>
</comment>
<protein>
    <recommendedName>
        <fullName evidence="4">LCR</fullName>
    </recommendedName>
</protein>
<keyword evidence="1" id="KW-0472">Membrane</keyword>
<gene>
    <name evidence="2" type="ORF">OLEA9_A060753</name>
</gene>
<reference evidence="2 3" key="1">
    <citation type="submission" date="2019-12" db="EMBL/GenBank/DDBJ databases">
        <authorList>
            <person name="Alioto T."/>
            <person name="Alioto T."/>
            <person name="Gomez Garrido J."/>
        </authorList>
    </citation>
    <scope>NUCLEOTIDE SEQUENCE [LARGE SCALE GENOMIC DNA]</scope>
</reference>
<keyword evidence="1" id="KW-0812">Transmembrane</keyword>
<evidence type="ECO:0000313" key="3">
    <source>
        <dbReference type="Proteomes" id="UP000594638"/>
    </source>
</evidence>
<dbReference type="Gramene" id="OE9A060753T1">
    <property type="protein sequence ID" value="OE9A060753C1"/>
    <property type="gene ID" value="OE9A060753"/>
</dbReference>
<dbReference type="AlphaFoldDB" id="A0A8S0UHQ5"/>
<name>A0A8S0UHQ5_OLEEU</name>
<proteinExistence type="predicted"/>
<dbReference type="EMBL" id="CACTIH010009027">
    <property type="protein sequence ID" value="CAA3019515.1"/>
    <property type="molecule type" value="Genomic_DNA"/>
</dbReference>
<evidence type="ECO:0000313" key="2">
    <source>
        <dbReference type="EMBL" id="CAA3019515.1"/>
    </source>
</evidence>
<evidence type="ECO:0008006" key="4">
    <source>
        <dbReference type="Google" id="ProtNLM"/>
    </source>
</evidence>
<keyword evidence="3" id="KW-1185">Reference proteome</keyword>
<keyword evidence="1" id="KW-1133">Transmembrane helix</keyword>
<feature type="transmembrane region" description="Helical" evidence="1">
    <location>
        <begin position="12"/>
        <end position="32"/>
    </location>
</feature>
<dbReference type="OrthoDB" id="1722366at2759"/>
<dbReference type="Proteomes" id="UP000594638">
    <property type="component" value="Unassembled WGS sequence"/>
</dbReference>
<accession>A0A8S0UHQ5</accession>
<evidence type="ECO:0000256" key="1">
    <source>
        <dbReference type="SAM" id="Phobius"/>
    </source>
</evidence>